<dbReference type="InterPro" id="IPR012933">
    <property type="entry name" value="HicA_mRNA_interferase"/>
</dbReference>
<dbReference type="InterPro" id="IPR038570">
    <property type="entry name" value="HicA_sf"/>
</dbReference>
<name>A0A9Q4KU36_9EURY</name>
<protein>
    <submittedName>
        <fullName evidence="7">Type II toxin-antitoxin system HicA family toxin</fullName>
    </submittedName>
</protein>
<dbReference type="Proteomes" id="UP001143747">
    <property type="component" value="Unassembled WGS sequence"/>
</dbReference>
<keyword evidence="5" id="KW-0694">RNA-binding</keyword>
<dbReference type="EMBL" id="JAKELO010000002">
    <property type="protein sequence ID" value="MDE4908866.1"/>
    <property type="molecule type" value="Genomic_DNA"/>
</dbReference>
<keyword evidence="2" id="KW-0540">Nuclease</keyword>
<comment type="caution">
    <text evidence="7">The sequence shown here is derived from an EMBL/GenBank/DDBJ whole genome shotgun (WGS) entry which is preliminary data.</text>
</comment>
<keyword evidence="3" id="KW-0255">Endonuclease</keyword>
<reference evidence="7" key="1">
    <citation type="submission" date="2022-01" db="EMBL/GenBank/DDBJ databases">
        <title>Draft genome of Methanogenium marinum DSM 15558.</title>
        <authorList>
            <person name="Chen S.-C."/>
            <person name="You Y.-T."/>
        </authorList>
    </citation>
    <scope>NUCLEOTIDE SEQUENCE</scope>
    <source>
        <strain evidence="7">DSM 15558</strain>
    </source>
</reference>
<keyword evidence="1" id="KW-1277">Toxin-antitoxin system</keyword>
<gene>
    <name evidence="7" type="ORF">L0665_09635</name>
</gene>
<evidence type="ECO:0000313" key="8">
    <source>
        <dbReference type="Proteomes" id="UP001143747"/>
    </source>
</evidence>
<sequence>MTRLPLVSSDTVIRKLKKAGFEIAPRQGKGSHIALYKVDDDGKKLLVIIPHRDPVPRGTLISILKQANLTRDEFSELN</sequence>
<dbReference type="Pfam" id="PF07927">
    <property type="entry name" value="HicA_toxin"/>
    <property type="match status" value="1"/>
</dbReference>
<dbReference type="SUPFAM" id="SSF54786">
    <property type="entry name" value="YcfA/nrd intein domain"/>
    <property type="match status" value="1"/>
</dbReference>
<keyword evidence="8" id="KW-1185">Reference proteome</keyword>
<evidence type="ECO:0000256" key="3">
    <source>
        <dbReference type="ARBA" id="ARBA00022759"/>
    </source>
</evidence>
<evidence type="ECO:0000313" key="7">
    <source>
        <dbReference type="EMBL" id="MDE4908866.1"/>
    </source>
</evidence>
<dbReference type="GO" id="GO:0003729">
    <property type="term" value="F:mRNA binding"/>
    <property type="evidence" value="ECO:0007669"/>
    <property type="project" value="InterPro"/>
</dbReference>
<evidence type="ECO:0000256" key="2">
    <source>
        <dbReference type="ARBA" id="ARBA00022722"/>
    </source>
</evidence>
<dbReference type="AlphaFoldDB" id="A0A9Q4KU36"/>
<keyword evidence="4" id="KW-0378">Hydrolase</keyword>
<dbReference type="RefSeq" id="WP_274925477.1">
    <property type="nucleotide sequence ID" value="NZ_JAKELO010000002.1"/>
</dbReference>
<keyword evidence="6" id="KW-0346">Stress response</keyword>
<evidence type="ECO:0000256" key="1">
    <source>
        <dbReference type="ARBA" id="ARBA00022649"/>
    </source>
</evidence>
<dbReference type="GO" id="GO:0004519">
    <property type="term" value="F:endonuclease activity"/>
    <property type="evidence" value="ECO:0007669"/>
    <property type="project" value="UniProtKB-KW"/>
</dbReference>
<accession>A0A9Q4KU36</accession>
<proteinExistence type="predicted"/>
<organism evidence="7 8">
    <name type="scientific">Methanogenium marinum</name>
    <dbReference type="NCBI Taxonomy" id="348610"/>
    <lineage>
        <taxon>Archaea</taxon>
        <taxon>Methanobacteriati</taxon>
        <taxon>Methanobacteriota</taxon>
        <taxon>Stenosarchaea group</taxon>
        <taxon>Methanomicrobia</taxon>
        <taxon>Methanomicrobiales</taxon>
        <taxon>Methanomicrobiaceae</taxon>
        <taxon>Methanogenium</taxon>
    </lineage>
</organism>
<dbReference type="Gene3D" id="3.30.920.30">
    <property type="entry name" value="Hypothetical protein"/>
    <property type="match status" value="1"/>
</dbReference>
<evidence type="ECO:0000256" key="4">
    <source>
        <dbReference type="ARBA" id="ARBA00022801"/>
    </source>
</evidence>
<evidence type="ECO:0000256" key="6">
    <source>
        <dbReference type="ARBA" id="ARBA00023016"/>
    </source>
</evidence>
<dbReference type="GO" id="GO:0016787">
    <property type="term" value="F:hydrolase activity"/>
    <property type="evidence" value="ECO:0007669"/>
    <property type="project" value="UniProtKB-KW"/>
</dbReference>
<evidence type="ECO:0000256" key="5">
    <source>
        <dbReference type="ARBA" id="ARBA00022884"/>
    </source>
</evidence>